<reference evidence="2 3" key="1">
    <citation type="journal article" date="2013" name="Genome Announc.">
        <title>Complete Genome Sequence of Leifsonia xyli subsp. cynodontis Strain DSM46306, a Gram-Positive Bacterial Pathogen of Grasses.</title>
        <authorList>
            <person name="Monteiro-Vitorello C.B."/>
            <person name="Zerillo M.M."/>
            <person name="Van Sluys M.A."/>
            <person name="Camargo L.E."/>
            <person name="Kitajima J.P."/>
        </authorList>
    </citation>
    <scope>NUCLEOTIDE SEQUENCE [LARGE SCALE GENOMIC DNA]</scope>
    <source>
        <strain evidence="2 3">DSM 46306</strain>
    </source>
</reference>
<dbReference type="AlphaFoldDB" id="U3P4W1"/>
<name>U3P4W1_LEIXC</name>
<keyword evidence="3" id="KW-1185">Reference proteome</keyword>
<evidence type="ECO:0000313" key="3">
    <source>
        <dbReference type="Proteomes" id="UP000016743"/>
    </source>
</evidence>
<dbReference type="Proteomes" id="UP000016743">
    <property type="component" value="Chromosome"/>
</dbReference>
<gene>
    <name evidence="2" type="ORF">O159_02450</name>
</gene>
<evidence type="ECO:0000313" key="2">
    <source>
        <dbReference type="EMBL" id="AGW40479.1"/>
    </source>
</evidence>
<dbReference type="RefSeq" id="WP_021753924.1">
    <property type="nucleotide sequence ID" value="NC_022438.1"/>
</dbReference>
<feature type="region of interest" description="Disordered" evidence="1">
    <location>
        <begin position="67"/>
        <end position="93"/>
    </location>
</feature>
<protein>
    <recommendedName>
        <fullName evidence="4">SGNH domain-containing protein</fullName>
    </recommendedName>
</protein>
<dbReference type="OrthoDB" id="3404679at2"/>
<evidence type="ECO:0008006" key="4">
    <source>
        <dbReference type="Google" id="ProtNLM"/>
    </source>
</evidence>
<dbReference type="HOGENOM" id="CLU_2396074_0_0_11"/>
<dbReference type="STRING" id="1389489.O159_02450"/>
<dbReference type="PATRIC" id="fig|1389489.3.peg.229"/>
<dbReference type="KEGG" id="lxy:O159_02450"/>
<dbReference type="EMBL" id="CP006734">
    <property type="protein sequence ID" value="AGW40479.1"/>
    <property type="molecule type" value="Genomic_DNA"/>
</dbReference>
<sequence length="93" mass="10107">MKMLSAVMEKHNGTVVQNQDWFCVKGRCPIFEGTTLIKFDAWHPSAAFVLDIVPVIWEDFAALMAGAPAGGTPTETPATEEPTAETPTDELVE</sequence>
<evidence type="ECO:0000256" key="1">
    <source>
        <dbReference type="SAM" id="MobiDB-lite"/>
    </source>
</evidence>
<feature type="compositionally biased region" description="Low complexity" evidence="1">
    <location>
        <begin position="67"/>
        <end position="86"/>
    </location>
</feature>
<accession>U3P4W1</accession>
<organism evidence="2 3">
    <name type="scientific">Leifsonia xyli subsp. cynodontis DSM 46306</name>
    <dbReference type="NCBI Taxonomy" id="1389489"/>
    <lineage>
        <taxon>Bacteria</taxon>
        <taxon>Bacillati</taxon>
        <taxon>Actinomycetota</taxon>
        <taxon>Actinomycetes</taxon>
        <taxon>Micrococcales</taxon>
        <taxon>Microbacteriaceae</taxon>
        <taxon>Leifsonia</taxon>
    </lineage>
</organism>
<proteinExistence type="predicted"/>